<dbReference type="GO" id="GO:0045259">
    <property type="term" value="C:proton-transporting ATP synthase complex"/>
    <property type="evidence" value="ECO:0007669"/>
    <property type="project" value="UniProtKB-KW"/>
</dbReference>
<proteinExistence type="predicted"/>
<dbReference type="Pfam" id="PF02823">
    <property type="entry name" value="ATP-synt_DE_N"/>
    <property type="match status" value="1"/>
</dbReference>
<evidence type="ECO:0000259" key="2">
    <source>
        <dbReference type="Pfam" id="PF02823"/>
    </source>
</evidence>
<reference evidence="3 4" key="1">
    <citation type="journal article" date="2015" name="Nature">
        <title>rRNA introns, odd ribosomes, and small enigmatic genomes across a large radiation of phyla.</title>
        <authorList>
            <person name="Brown C.T."/>
            <person name="Hug L.A."/>
            <person name="Thomas B.C."/>
            <person name="Sharon I."/>
            <person name="Castelle C.J."/>
            <person name="Singh A."/>
            <person name="Wilkins M.J."/>
            <person name="Williams K.H."/>
            <person name="Banfield J.F."/>
        </authorList>
    </citation>
    <scope>NUCLEOTIDE SEQUENCE [LARGE SCALE GENOMIC DNA]</scope>
</reference>
<keyword evidence="1" id="KW-0066">ATP synthesis</keyword>
<evidence type="ECO:0000256" key="1">
    <source>
        <dbReference type="ARBA" id="ARBA00023196"/>
    </source>
</evidence>
<dbReference type="AlphaFoldDB" id="A0A0G1PCY1"/>
<evidence type="ECO:0000313" key="4">
    <source>
        <dbReference type="Proteomes" id="UP000034732"/>
    </source>
</evidence>
<evidence type="ECO:0000313" key="3">
    <source>
        <dbReference type="EMBL" id="KKU30634.1"/>
    </source>
</evidence>
<dbReference type="GO" id="GO:0015986">
    <property type="term" value="P:proton motive force-driven ATP synthesis"/>
    <property type="evidence" value="ECO:0007669"/>
    <property type="project" value="InterPro"/>
</dbReference>
<comment type="caution">
    <text evidence="3">The sequence shown here is derived from an EMBL/GenBank/DDBJ whole genome shotgun (WGS) entry which is preliminary data.</text>
</comment>
<dbReference type="InterPro" id="IPR036771">
    <property type="entry name" value="ATPsynth_dsu/esu_N"/>
</dbReference>
<dbReference type="EMBL" id="LCMF01000017">
    <property type="protein sequence ID" value="KKU30634.1"/>
    <property type="molecule type" value="Genomic_DNA"/>
</dbReference>
<feature type="domain" description="ATP synthase F1 complex delta/epsilon subunit N-terminal" evidence="2">
    <location>
        <begin position="10"/>
        <end position="87"/>
    </location>
</feature>
<dbReference type="InterPro" id="IPR020546">
    <property type="entry name" value="ATP_synth_F1_dsu/esu_N"/>
</dbReference>
<name>A0A0G1PCY1_UNCKA</name>
<keyword evidence="1" id="KW-0139">CF(1)</keyword>
<dbReference type="Proteomes" id="UP000034732">
    <property type="component" value="Unassembled WGS sequence"/>
</dbReference>
<gene>
    <name evidence="3" type="ORF">UX44_C0017G0017</name>
</gene>
<protein>
    <submittedName>
        <fullName evidence="3">ATP synthase F1 subcomplex epsilon subunit</fullName>
    </submittedName>
</protein>
<organism evidence="3 4">
    <name type="scientific">candidate division WWE3 bacterium GW2011_GWA1_46_21</name>
    <dbReference type="NCBI Taxonomy" id="1619107"/>
    <lineage>
        <taxon>Bacteria</taxon>
        <taxon>Katanobacteria</taxon>
    </lineage>
</organism>
<accession>A0A0G1PCY1</accession>
<dbReference type="SUPFAM" id="SSF51344">
    <property type="entry name" value="Epsilon subunit of F1F0-ATP synthase N-terminal domain"/>
    <property type="match status" value="1"/>
</dbReference>
<dbReference type="Gene3D" id="2.60.15.10">
    <property type="entry name" value="F0F1 ATP synthase delta/epsilon subunit, N-terminal"/>
    <property type="match status" value="1"/>
</dbReference>
<sequence length="89" mass="9891">MKSNPITDHLEVTVRSRDKNYFTGRALSISSQNAKGPFDILPMHANFITLLTSNVTIKKETGEEQIVKIEKGVLRVMSGKVDVFVESLA</sequence>